<dbReference type="PROSITE" id="PS50086">
    <property type="entry name" value="TBC_RABGAP"/>
    <property type="match status" value="1"/>
</dbReference>
<dbReference type="AlphaFoldDB" id="A0A8K0KFX9"/>
<dbReference type="Gene3D" id="1.10.8.270">
    <property type="entry name" value="putative rabgap domain of human tbc1 domain family member 14 like domains"/>
    <property type="match status" value="1"/>
</dbReference>
<dbReference type="SMART" id="SM00164">
    <property type="entry name" value="TBC"/>
    <property type="match status" value="1"/>
</dbReference>
<organism evidence="4 5">
    <name type="scientific">Ladona fulva</name>
    <name type="common">Scarce chaser dragonfly</name>
    <name type="synonym">Libellula fulva</name>
    <dbReference type="NCBI Taxonomy" id="123851"/>
    <lineage>
        <taxon>Eukaryota</taxon>
        <taxon>Metazoa</taxon>
        <taxon>Ecdysozoa</taxon>
        <taxon>Arthropoda</taxon>
        <taxon>Hexapoda</taxon>
        <taxon>Insecta</taxon>
        <taxon>Pterygota</taxon>
        <taxon>Palaeoptera</taxon>
        <taxon>Odonata</taxon>
        <taxon>Epiprocta</taxon>
        <taxon>Anisoptera</taxon>
        <taxon>Libelluloidea</taxon>
        <taxon>Libellulidae</taxon>
        <taxon>Ladona</taxon>
    </lineage>
</organism>
<proteinExistence type="predicted"/>
<dbReference type="Gene3D" id="1.10.472.80">
    <property type="entry name" value="Ypt/Rab-GAP domain of gyp1p, domain 3"/>
    <property type="match status" value="1"/>
</dbReference>
<dbReference type="SUPFAM" id="SSF47923">
    <property type="entry name" value="Ypt/Rab-GAP domain of gyp1p"/>
    <property type="match status" value="2"/>
</dbReference>
<accession>A0A8K0KFX9</accession>
<dbReference type="GO" id="GO:0005096">
    <property type="term" value="F:GTPase activator activity"/>
    <property type="evidence" value="ECO:0007669"/>
    <property type="project" value="TreeGrafter"/>
</dbReference>
<dbReference type="InterPro" id="IPR035969">
    <property type="entry name" value="Rab-GAP_TBC_sf"/>
</dbReference>
<dbReference type="EMBL" id="KZ308561">
    <property type="protein sequence ID" value="KAG8231598.1"/>
    <property type="molecule type" value="Genomic_DNA"/>
</dbReference>
<name>A0A8K0KFX9_LADFU</name>
<evidence type="ECO:0000256" key="1">
    <source>
        <dbReference type="ARBA" id="ARBA00022468"/>
    </source>
</evidence>
<dbReference type="Gene3D" id="1.10.10.750">
    <property type="entry name" value="Ypt/Rab-GAP domain of gyp1p, domain 1"/>
    <property type="match status" value="1"/>
</dbReference>
<dbReference type="FunFam" id="1.10.8.270:FF:000016">
    <property type="entry name" value="TBC1 domain family member 2A"/>
    <property type="match status" value="1"/>
</dbReference>
<comment type="function">
    <text evidence="2">May act as a GTPase-activating protein for Rab family protein(s).</text>
</comment>
<evidence type="ECO:0000259" key="3">
    <source>
        <dbReference type="PROSITE" id="PS50086"/>
    </source>
</evidence>
<dbReference type="InterPro" id="IPR050302">
    <property type="entry name" value="Rab_GAP_TBC_domain"/>
</dbReference>
<dbReference type="GO" id="GO:0031267">
    <property type="term" value="F:small GTPase binding"/>
    <property type="evidence" value="ECO:0007669"/>
    <property type="project" value="TreeGrafter"/>
</dbReference>
<protein>
    <recommendedName>
        <fullName evidence="3">Rab-GAP TBC domain-containing protein</fullName>
    </recommendedName>
</protein>
<reference evidence="4" key="2">
    <citation type="submission" date="2017-10" db="EMBL/GenBank/DDBJ databases">
        <title>Ladona fulva Genome sequencing and assembly.</title>
        <authorList>
            <person name="Murali S."/>
            <person name="Richards S."/>
            <person name="Bandaranaike D."/>
            <person name="Bellair M."/>
            <person name="Blankenburg K."/>
            <person name="Chao H."/>
            <person name="Dinh H."/>
            <person name="Doddapaneni H."/>
            <person name="Dugan-Rocha S."/>
            <person name="Elkadiri S."/>
            <person name="Gnanaolivu R."/>
            <person name="Hernandez B."/>
            <person name="Skinner E."/>
            <person name="Javaid M."/>
            <person name="Lee S."/>
            <person name="Li M."/>
            <person name="Ming W."/>
            <person name="Munidasa M."/>
            <person name="Muniz J."/>
            <person name="Nguyen L."/>
            <person name="Hughes D."/>
            <person name="Osuji N."/>
            <person name="Pu L.-L."/>
            <person name="Puazo M."/>
            <person name="Qu C."/>
            <person name="Quiroz J."/>
            <person name="Raj R."/>
            <person name="Weissenberger G."/>
            <person name="Xin Y."/>
            <person name="Zou X."/>
            <person name="Han Y."/>
            <person name="Worley K."/>
            <person name="Muzny D."/>
            <person name="Gibbs R."/>
        </authorList>
    </citation>
    <scope>NUCLEOTIDE SEQUENCE</scope>
    <source>
        <strain evidence="4">Sampled in the wild</strain>
    </source>
</reference>
<evidence type="ECO:0000256" key="2">
    <source>
        <dbReference type="ARBA" id="ARBA00043879"/>
    </source>
</evidence>
<evidence type="ECO:0000313" key="4">
    <source>
        <dbReference type="EMBL" id="KAG8231598.1"/>
    </source>
</evidence>
<evidence type="ECO:0000313" key="5">
    <source>
        <dbReference type="Proteomes" id="UP000792457"/>
    </source>
</evidence>
<feature type="domain" description="Rab-GAP TBC" evidence="3">
    <location>
        <begin position="61"/>
        <end position="274"/>
    </location>
</feature>
<reference evidence="4" key="1">
    <citation type="submission" date="2013-04" db="EMBL/GenBank/DDBJ databases">
        <authorList>
            <person name="Qu J."/>
            <person name="Murali S.C."/>
            <person name="Bandaranaike D."/>
            <person name="Bellair M."/>
            <person name="Blankenburg K."/>
            <person name="Chao H."/>
            <person name="Dinh H."/>
            <person name="Doddapaneni H."/>
            <person name="Downs B."/>
            <person name="Dugan-Rocha S."/>
            <person name="Elkadiri S."/>
            <person name="Gnanaolivu R.D."/>
            <person name="Hernandez B."/>
            <person name="Javaid M."/>
            <person name="Jayaseelan J.C."/>
            <person name="Lee S."/>
            <person name="Li M."/>
            <person name="Ming W."/>
            <person name="Munidasa M."/>
            <person name="Muniz J."/>
            <person name="Nguyen L."/>
            <person name="Ongeri F."/>
            <person name="Osuji N."/>
            <person name="Pu L.-L."/>
            <person name="Puazo M."/>
            <person name="Qu C."/>
            <person name="Quiroz J."/>
            <person name="Raj R."/>
            <person name="Weissenberger G."/>
            <person name="Xin Y."/>
            <person name="Zou X."/>
            <person name="Han Y."/>
            <person name="Richards S."/>
            <person name="Worley K."/>
            <person name="Muzny D."/>
            <person name="Gibbs R."/>
        </authorList>
    </citation>
    <scope>NUCLEOTIDE SEQUENCE</scope>
    <source>
        <strain evidence="4">Sampled in the wild</strain>
    </source>
</reference>
<keyword evidence="5" id="KW-1185">Reference proteome</keyword>
<sequence>MRKIDEYGFERPDDFDYESYEDFMSQYLLVLAKRAKKWSDLFGEGKSLKRNITVKRYVRKGIPGSLRARVWMSVSGADVIREQAPPDFYSRTLAGPKDEALVDIVRTDLPRTFPDNVFFTEDHQTSHRQMLFNVLVAYGHHNQEVGYCQGLNYIVGLLLLVTKDEETAFWLLKVLVEYTLPKYYVCTMEGLITDIDVLSELVRTWPAKIRMSAIQAPRFREPHFKRVPDVHAHVTNLGLQWPVIATKWFICLFAEVLPTEVLSLVIKFCYFLNSIRFHFSQPYLFSYYYLLINEVNQIDLPF</sequence>
<dbReference type="InterPro" id="IPR000195">
    <property type="entry name" value="Rab-GAP-TBC_dom"/>
</dbReference>
<dbReference type="Pfam" id="PF00566">
    <property type="entry name" value="RabGAP-TBC"/>
    <property type="match status" value="2"/>
</dbReference>
<dbReference type="OrthoDB" id="294251at2759"/>
<dbReference type="PANTHER" id="PTHR47219:SF10">
    <property type="entry name" value="GROWTH HORMONE-REGULATED TBC PROTEIN 1"/>
    <property type="match status" value="1"/>
</dbReference>
<gene>
    <name evidence="4" type="ORF">J437_LFUL012290</name>
</gene>
<comment type="caution">
    <text evidence="4">The sequence shown here is derived from an EMBL/GenBank/DDBJ whole genome shotgun (WGS) entry which is preliminary data.</text>
</comment>
<dbReference type="Proteomes" id="UP000792457">
    <property type="component" value="Unassembled WGS sequence"/>
</dbReference>
<dbReference type="PANTHER" id="PTHR47219">
    <property type="entry name" value="RAB GTPASE-ACTIVATING PROTEIN 1-LIKE"/>
    <property type="match status" value="1"/>
</dbReference>
<keyword evidence="1" id="KW-0343">GTPase activation</keyword>